<keyword evidence="2" id="KW-1185">Reference proteome</keyword>
<dbReference type="AlphaFoldDB" id="A0A3M7TZ71"/>
<protein>
    <submittedName>
        <fullName evidence="1">DNA alkylation repair protein</fullName>
    </submittedName>
</protein>
<comment type="caution">
    <text evidence="1">The sequence shown here is derived from an EMBL/GenBank/DDBJ whole genome shotgun (WGS) entry which is preliminary data.</text>
</comment>
<reference evidence="1 2" key="1">
    <citation type="submission" date="2018-10" db="EMBL/GenBank/DDBJ databases">
        <title>Bacillus Keqinensis sp. nov., a moderately halophilic bacterium isolated from a saline-alkaline lake.</title>
        <authorList>
            <person name="Wang H."/>
        </authorList>
    </citation>
    <scope>NUCLEOTIDE SEQUENCE [LARGE SCALE GENOMIC DNA]</scope>
    <source>
        <strain evidence="1 2">KQ-3</strain>
    </source>
</reference>
<gene>
    <name evidence="1" type="ORF">EBO34_04725</name>
</gene>
<accession>A0A3M7TZ71</accession>
<dbReference type="Proteomes" id="UP000278746">
    <property type="component" value="Unassembled WGS sequence"/>
</dbReference>
<dbReference type="EMBL" id="RHIB01000001">
    <property type="protein sequence ID" value="RNA70591.1"/>
    <property type="molecule type" value="Genomic_DNA"/>
</dbReference>
<dbReference type="OrthoDB" id="2382008at2"/>
<proteinExistence type="predicted"/>
<sequence>MHHTYMCPSCRAKTRFNVIDQVVTSVMWNNDDGVYEEVERQEPFHLTYQGPDKRVQCGSCGLVEDELRFIKMAENANNQA</sequence>
<evidence type="ECO:0000313" key="2">
    <source>
        <dbReference type="Proteomes" id="UP000278746"/>
    </source>
</evidence>
<name>A0A3M7TZ71_9BACI</name>
<organism evidence="1 2">
    <name type="scientific">Alteribacter keqinensis</name>
    <dbReference type="NCBI Taxonomy" id="2483800"/>
    <lineage>
        <taxon>Bacteria</taxon>
        <taxon>Bacillati</taxon>
        <taxon>Bacillota</taxon>
        <taxon>Bacilli</taxon>
        <taxon>Bacillales</taxon>
        <taxon>Bacillaceae</taxon>
        <taxon>Alteribacter</taxon>
    </lineage>
</organism>
<evidence type="ECO:0000313" key="1">
    <source>
        <dbReference type="EMBL" id="RNA70591.1"/>
    </source>
</evidence>